<name>J4DPF4_THEOR</name>
<feature type="transmembrane region" description="Helical" evidence="1">
    <location>
        <begin position="170"/>
        <end position="190"/>
    </location>
</feature>
<dbReference type="RefSeq" id="XP_009690910.1">
    <property type="nucleotide sequence ID" value="XM_009692615.1"/>
</dbReference>
<keyword evidence="4" id="KW-1185">Reference proteome</keyword>
<dbReference type="KEGG" id="tot:TOT_020000864"/>
<reference evidence="3 4" key="1">
    <citation type="journal article" date="2012" name="MBio">
        <title>Comparative genome analysis of three eukaryotic parasites with differing abilities to transform leukocytes reveals key mediators of Theileria-induced leukocyte transformation.</title>
        <authorList>
            <person name="Hayashida K."/>
            <person name="Hara Y."/>
            <person name="Abe T."/>
            <person name="Yamasaki C."/>
            <person name="Toyoda A."/>
            <person name="Kosuge T."/>
            <person name="Suzuki Y."/>
            <person name="Sato Y."/>
            <person name="Kawashima S."/>
            <person name="Katayama T."/>
            <person name="Wakaguri H."/>
            <person name="Inoue N."/>
            <person name="Homma K."/>
            <person name="Tada-Umezaki M."/>
            <person name="Yagi Y."/>
            <person name="Fujii Y."/>
            <person name="Habara T."/>
            <person name="Kanehisa M."/>
            <person name="Watanabe H."/>
            <person name="Ito K."/>
            <person name="Gojobori T."/>
            <person name="Sugawara H."/>
            <person name="Imanishi T."/>
            <person name="Weir W."/>
            <person name="Gardner M."/>
            <person name="Pain A."/>
            <person name="Shiels B."/>
            <person name="Hattori M."/>
            <person name="Nene V."/>
            <person name="Sugimoto C."/>
        </authorList>
    </citation>
    <scope>NUCLEOTIDE SEQUENCE [LARGE SCALE GENOMIC DNA]</scope>
    <source>
        <strain evidence="3 4">Shintoku</strain>
    </source>
</reference>
<keyword evidence="1" id="KW-0472">Membrane</keyword>
<evidence type="ECO:0000313" key="3">
    <source>
        <dbReference type="EMBL" id="BAM40609.1"/>
    </source>
</evidence>
<protein>
    <submittedName>
        <fullName evidence="3">Uncharacterized protein</fullName>
    </submittedName>
</protein>
<gene>
    <name evidence="3" type="ORF">TOT_020000864</name>
</gene>
<feature type="signal peptide" evidence="2">
    <location>
        <begin position="1"/>
        <end position="23"/>
    </location>
</feature>
<evidence type="ECO:0000256" key="1">
    <source>
        <dbReference type="SAM" id="Phobius"/>
    </source>
</evidence>
<dbReference type="EMBL" id="AP011947">
    <property type="protein sequence ID" value="BAM40609.1"/>
    <property type="molecule type" value="Genomic_DNA"/>
</dbReference>
<dbReference type="GeneID" id="20714979"/>
<accession>J4DPF4</accession>
<proteinExistence type="predicted"/>
<organism evidence="3 4">
    <name type="scientific">Theileria orientalis strain Shintoku</name>
    <dbReference type="NCBI Taxonomy" id="869250"/>
    <lineage>
        <taxon>Eukaryota</taxon>
        <taxon>Sar</taxon>
        <taxon>Alveolata</taxon>
        <taxon>Apicomplexa</taxon>
        <taxon>Aconoidasida</taxon>
        <taxon>Piroplasmida</taxon>
        <taxon>Theileriidae</taxon>
        <taxon>Theileria</taxon>
    </lineage>
</organism>
<dbReference type="Proteomes" id="UP000003786">
    <property type="component" value="Chromosome 2"/>
</dbReference>
<evidence type="ECO:0000313" key="4">
    <source>
        <dbReference type="Proteomes" id="UP000003786"/>
    </source>
</evidence>
<keyword evidence="1" id="KW-0812">Transmembrane</keyword>
<dbReference type="VEuPathDB" id="PiroplasmaDB:TOT_020000864"/>
<feature type="chain" id="PRO_5003778335" evidence="2">
    <location>
        <begin position="24"/>
        <end position="210"/>
    </location>
</feature>
<evidence type="ECO:0000256" key="2">
    <source>
        <dbReference type="SAM" id="SignalP"/>
    </source>
</evidence>
<sequence>MTITIRALILITIISIIKNGIYADEVHQEHPEEIEIITENSLIPNDNTKYELKVKDIKIFKYIFNNDTRCKEVKQINKIENPQDPNNDTVQHLTIWKYDRSKHEGRYPLSFSYTKDDEIVVDYGDECDIYVMFAGRWHFYGTGNIKTGKIKTEKFNSEVAKSVVTITSCVLIGILVILNFIVITFIIRLYKTINQMKMSIDRSETRKLLI</sequence>
<keyword evidence="2" id="KW-0732">Signal</keyword>
<dbReference type="AlphaFoldDB" id="J4DPF4"/>
<keyword evidence="1" id="KW-1133">Transmembrane helix</keyword>